<feature type="compositionally biased region" description="Polar residues" evidence="1">
    <location>
        <begin position="538"/>
        <end position="552"/>
    </location>
</feature>
<sequence>MTSPVSDQFNLCPAALSSVNASGVESFDHTVIWSRVPNESTRASARPPATTKREPSSSPVRPHDHDESGRSPRSSVSSSTSFSNTTATSSNVSPSHPPQANLPSHFQSHHIHTFDALTTTWSTASPKLPSLSGAGSPPNSPALTALHTSGIPCAPSSGVVLDHLKSCSASDHDKERDDCGERRSIKLSAQGDARGVPTAALLSPPIGSEPESEHTQAALAEIFGGHVRPYYRPIPPLLDSRAPLSPSPASPPRSYFSPPPLSSPSHPPPPPSLPKPRSRSYSSASALSDVASVPQTLAPSDGTYFGMNHSTNDAYGFHPSGSQNPHFSTSLPANPIRIGQTTPSLTSPSGGHDADEQAASRPGLGAFSGVQSFSGGVGFGRGTQTGWRSSSATRASSFGWEDADREGRSRLRTESEGPWASDVTTSGIGLSNMSPFSRDGSRLLFEPPGETRGIGTGAGTYKARRDHSLGAVGSGRKREDFVWGRSERTLNEAENEDDDSFAPPTKSGATSRRHSFAAFNPPSRSQIGFHLPEEERSSPSQHNQGFGSMALSSNDSDGRFGLGSSAINDDDLAADLNSLHLNLEAHAAVVGHTASSTSPSSLGALGHVGSMPANFPPTRSSRHFSDAESSRSPPPVRSSGVASSTPTAVSSNSGDDSSRATKAFFLPQPSAPTTSLSPSTAQRVTSRFEFGGTSPGKTASNFGPTHPFASGAPDLGLGAFRPSTTTQQSMPQAPPQQRSGFMPNFMGQIPPPPPRPGAPVSGYAGMYAQGAPNFGNYGALPPSPPPPQISIGPGSAVPQHSVQHDFGVPPPQPFYPGQGQGKGQGLAPRPRAGPPTNGGTPLRGAPQGGTNPTGNTGTGSNGSNGDLSSLGRGIPLHSVPANAPLYIVEFKAGRKDLFFVDDPNMQLRQGDLVIVEADRGKDIGKFFKPCSLDEVQAFQQRLVEMALGQLAHNGGGSGMDTKGGGGAANAGGPPNAATLARMTKEFAPKRLFGKASASDTHQLLRKAQDEVNALALVRQKVAQRSLPMEVFDAEWQWDRRKLTFYYTADTRVDFRELVRELFRVYKTRVWM</sequence>
<gene>
    <name evidence="3" type="ORF">BQ2448_3078</name>
</gene>
<evidence type="ECO:0000259" key="2">
    <source>
        <dbReference type="PROSITE" id="PS51411"/>
    </source>
</evidence>
<feature type="region of interest" description="Disordered" evidence="1">
    <location>
        <begin position="33"/>
        <end position="105"/>
    </location>
</feature>
<feature type="compositionally biased region" description="Basic and acidic residues" evidence="1">
    <location>
        <begin position="405"/>
        <end position="415"/>
    </location>
</feature>
<accession>A0A238FCD9</accession>
<dbReference type="Pfam" id="PF04468">
    <property type="entry name" value="PSP1"/>
    <property type="match status" value="1"/>
</dbReference>
<feature type="compositionally biased region" description="Pro residues" evidence="1">
    <location>
        <begin position="245"/>
        <end position="274"/>
    </location>
</feature>
<proteinExistence type="predicted"/>
<name>A0A238FCD9_9BASI</name>
<dbReference type="AlphaFoldDB" id="A0A238FCD9"/>
<feature type="compositionally biased region" description="Polar residues" evidence="1">
    <location>
        <begin position="645"/>
        <end position="655"/>
    </location>
</feature>
<evidence type="ECO:0000313" key="3">
    <source>
        <dbReference type="EMBL" id="SCV71490.1"/>
    </source>
</evidence>
<dbReference type="InterPro" id="IPR047767">
    <property type="entry name" value="PSP1-like"/>
</dbReference>
<feature type="compositionally biased region" description="Basic and acidic residues" evidence="1">
    <location>
        <begin position="51"/>
        <end position="70"/>
    </location>
</feature>
<feature type="region of interest" description="Disordered" evidence="1">
    <location>
        <begin position="954"/>
        <end position="975"/>
    </location>
</feature>
<feature type="compositionally biased region" description="Low complexity" evidence="1">
    <location>
        <begin position="279"/>
        <end position="292"/>
    </location>
</feature>
<feature type="compositionally biased region" description="Gly residues" evidence="1">
    <location>
        <begin position="954"/>
        <end position="969"/>
    </location>
</feature>
<feature type="region of interest" description="Disordered" evidence="1">
    <location>
        <begin position="776"/>
        <end position="869"/>
    </location>
</feature>
<dbReference type="EMBL" id="FMSP01000007">
    <property type="protein sequence ID" value="SCV71490.1"/>
    <property type="molecule type" value="Genomic_DNA"/>
</dbReference>
<feature type="region of interest" description="Disordered" evidence="1">
    <location>
        <begin position="594"/>
        <end position="660"/>
    </location>
</feature>
<dbReference type="InterPro" id="IPR007557">
    <property type="entry name" value="PSP1_C"/>
</dbReference>
<feature type="compositionally biased region" description="Polar residues" evidence="1">
    <location>
        <begin position="320"/>
        <end position="332"/>
    </location>
</feature>
<feature type="compositionally biased region" description="Polar residues" evidence="1">
    <location>
        <begin position="422"/>
        <end position="435"/>
    </location>
</feature>
<feature type="region of interest" description="Disordered" evidence="1">
    <location>
        <begin position="488"/>
        <end position="523"/>
    </location>
</feature>
<protein>
    <submittedName>
        <fullName evidence="3">BQ2448_3078 protein</fullName>
    </submittedName>
</protein>
<dbReference type="Proteomes" id="UP000198372">
    <property type="component" value="Unassembled WGS sequence"/>
</dbReference>
<organism evidence="3 4">
    <name type="scientific">Microbotryum intermedium</name>
    <dbReference type="NCBI Taxonomy" id="269621"/>
    <lineage>
        <taxon>Eukaryota</taxon>
        <taxon>Fungi</taxon>
        <taxon>Dikarya</taxon>
        <taxon>Basidiomycota</taxon>
        <taxon>Pucciniomycotina</taxon>
        <taxon>Microbotryomycetes</taxon>
        <taxon>Microbotryales</taxon>
        <taxon>Microbotryaceae</taxon>
        <taxon>Microbotryum</taxon>
    </lineage>
</organism>
<reference evidence="4" key="1">
    <citation type="submission" date="2016-09" db="EMBL/GenBank/DDBJ databases">
        <authorList>
            <person name="Jeantristanb JTB J.-T."/>
            <person name="Ricardo R."/>
        </authorList>
    </citation>
    <scope>NUCLEOTIDE SEQUENCE [LARGE SCALE GENOMIC DNA]</scope>
</reference>
<dbReference type="GO" id="GO:0005737">
    <property type="term" value="C:cytoplasm"/>
    <property type="evidence" value="ECO:0007669"/>
    <property type="project" value="TreeGrafter"/>
</dbReference>
<feature type="region of interest" description="Disordered" evidence="1">
    <location>
        <begin position="533"/>
        <end position="552"/>
    </location>
</feature>
<feature type="compositionally biased region" description="Polar residues" evidence="1">
    <location>
        <begin position="387"/>
        <end position="396"/>
    </location>
</feature>
<keyword evidence="4" id="KW-1185">Reference proteome</keyword>
<feature type="compositionally biased region" description="Polar residues" evidence="1">
    <location>
        <begin position="339"/>
        <end position="349"/>
    </location>
</feature>
<dbReference type="OrthoDB" id="243127at2759"/>
<feature type="domain" description="PSP1 C-terminal" evidence="2">
    <location>
        <begin position="989"/>
        <end position="1071"/>
    </location>
</feature>
<dbReference type="NCBIfam" id="NF041131">
    <property type="entry name" value="RicT_YaaT_fam"/>
    <property type="match status" value="1"/>
</dbReference>
<dbReference type="PANTHER" id="PTHR43830">
    <property type="entry name" value="PROTEIN PSP1"/>
    <property type="match status" value="1"/>
</dbReference>
<evidence type="ECO:0000256" key="1">
    <source>
        <dbReference type="SAM" id="MobiDB-lite"/>
    </source>
</evidence>
<feature type="region of interest" description="Disordered" evidence="1">
    <location>
        <begin position="315"/>
        <end position="435"/>
    </location>
</feature>
<feature type="compositionally biased region" description="Low complexity" evidence="1">
    <location>
        <begin position="365"/>
        <end position="374"/>
    </location>
</feature>
<feature type="compositionally biased region" description="Low complexity" evidence="1">
    <location>
        <begin position="71"/>
        <end position="94"/>
    </location>
</feature>
<dbReference type="PANTHER" id="PTHR43830:SF3">
    <property type="entry name" value="PROTEIN PSP1"/>
    <property type="match status" value="1"/>
</dbReference>
<feature type="region of interest" description="Disordered" evidence="1">
    <location>
        <begin position="242"/>
        <end position="294"/>
    </location>
</feature>
<dbReference type="PROSITE" id="PS51411">
    <property type="entry name" value="PSP1_C"/>
    <property type="match status" value="1"/>
</dbReference>
<evidence type="ECO:0000313" key="4">
    <source>
        <dbReference type="Proteomes" id="UP000198372"/>
    </source>
</evidence>